<dbReference type="Pfam" id="PF00240">
    <property type="entry name" value="ubiquitin"/>
    <property type="match status" value="2"/>
</dbReference>
<dbReference type="PROSITE" id="PS50290">
    <property type="entry name" value="PI3_4_KINASE_3"/>
    <property type="match status" value="1"/>
</dbReference>
<evidence type="ECO:0000256" key="3">
    <source>
        <dbReference type="ARBA" id="ARBA00022679"/>
    </source>
</evidence>
<evidence type="ECO:0000256" key="7">
    <source>
        <dbReference type="ARBA" id="ARBA00022840"/>
    </source>
</evidence>
<keyword evidence="4" id="KW-0677">Repeat</keyword>
<protein>
    <recommendedName>
        <fullName evidence="2">1-phosphatidylinositol 4-kinase</fullName>
        <ecNumber evidence="2">2.7.1.67</ecNumber>
    </recommendedName>
</protein>
<reference evidence="10" key="1">
    <citation type="submission" date="2019-07" db="EMBL/GenBank/DDBJ databases">
        <authorList>
            <person name="Dittberner H."/>
        </authorList>
    </citation>
    <scope>NUCLEOTIDE SEQUENCE [LARGE SCALE GENOMIC DNA]</scope>
</reference>
<name>A0A565CUV9_9BRAS</name>
<dbReference type="GO" id="GO:0004430">
    <property type="term" value="F:1-phosphatidylinositol 4-kinase activity"/>
    <property type="evidence" value="ECO:0007669"/>
    <property type="project" value="UniProtKB-EC"/>
</dbReference>
<comment type="similarity">
    <text evidence="1">Belongs to the PI3/PI4-kinase family. Type II PI4K subfamily.</text>
</comment>
<dbReference type="EMBL" id="CABITT030000008">
    <property type="protein sequence ID" value="VVB17371.1"/>
    <property type="molecule type" value="Genomic_DNA"/>
</dbReference>
<dbReference type="InterPro" id="IPR000403">
    <property type="entry name" value="PI3/4_kinase_cat_dom"/>
</dbReference>
<feature type="domain" description="PI3K/PI4K catalytic" evidence="9">
    <location>
        <begin position="259"/>
        <end position="557"/>
    </location>
</feature>
<dbReference type="EC" id="2.7.1.67" evidence="2"/>
<keyword evidence="6" id="KW-0418">Kinase</keyword>
<proteinExistence type="inferred from homology"/>
<dbReference type="SUPFAM" id="SSF56112">
    <property type="entry name" value="Protein kinase-like (PK-like)"/>
    <property type="match status" value="1"/>
</dbReference>
<dbReference type="InterPro" id="IPR044571">
    <property type="entry name" value="P4KG1-8"/>
</dbReference>
<evidence type="ECO:0000256" key="1">
    <source>
        <dbReference type="ARBA" id="ARBA00008941"/>
    </source>
</evidence>
<dbReference type="InterPro" id="IPR011009">
    <property type="entry name" value="Kinase-like_dom_sf"/>
</dbReference>
<evidence type="ECO:0000259" key="8">
    <source>
        <dbReference type="PROSITE" id="PS50053"/>
    </source>
</evidence>
<feature type="domain" description="Ubiquitin-like" evidence="8">
    <location>
        <begin position="33"/>
        <end position="104"/>
    </location>
</feature>
<dbReference type="Pfam" id="PF00454">
    <property type="entry name" value="PI3_PI4_kinase"/>
    <property type="match status" value="1"/>
</dbReference>
<dbReference type="PANTHER" id="PTHR45800:SF4">
    <property type="entry name" value="PHOSPHATIDYLINOSITOL 4-KINASE GAMMA 3"/>
    <property type="match status" value="1"/>
</dbReference>
<evidence type="ECO:0000313" key="10">
    <source>
        <dbReference type="EMBL" id="VVB17371.1"/>
    </source>
</evidence>
<comment type="caution">
    <text evidence="10">The sequence shown here is derived from an EMBL/GenBank/DDBJ whole genome shotgun (WGS) entry which is preliminary data.</text>
</comment>
<evidence type="ECO:0000256" key="5">
    <source>
        <dbReference type="ARBA" id="ARBA00022741"/>
    </source>
</evidence>
<dbReference type="OrthoDB" id="5839at2759"/>
<dbReference type="SMART" id="SM00213">
    <property type="entry name" value="UBQ"/>
    <property type="match status" value="2"/>
</dbReference>
<feature type="domain" description="Ubiquitin-like" evidence="8">
    <location>
        <begin position="109"/>
        <end position="186"/>
    </location>
</feature>
<keyword evidence="5" id="KW-0547">Nucleotide-binding</keyword>
<sequence>MSVASVVLSPALEELVNFPGIIGRFGLNLDDPILVFLTIAGSLIPMRVMESDSIASVKLRIQSIKGFFVKKQKLVYDGREVARNDSQIRDYGLADGKLLHLVISLSDLQAISVRTVGGKDFELFVERSRNVGYVKQQIASKGKYLVNPWDHELTLDGEELDDQRLITDLCKNGENVIHLLIRKSAKVRAKPVGKDFEVSIENHSNNSADGRRGYILSDFSLQAEPKDFLFEPVVVNPEIKLPSLLKELISSTLEGLEKGNGPIKSSDGSGGAYFMQDSSGHKYVSVFKPIDEEPMAVNNPHGLPVSVDGEGLKKGTHVGEGALREVAAYILDYPVTGPRTFPHDQTGFAGVPPTTMVKCLHKGFNHPNGYSYSLENTKIGSLQMFVSNVGTCEDMGYRVFPVDQVHKISVLDIRLANADRHGGNILVSRDGKDGQIVLTPIDHGYCFPNKFEDCTFEWLYWPQAKEPYSSETLEYIKSLDPEQDIELLRFHGWEIPPSCARVFRISSMLLKKGAAKGLTPFAIGSIMCRETLKKESVIEQIINDAEALMSPETTEEEFISTVSAILDRCLDSIRRTEMSSPSLCRDC</sequence>
<dbReference type="PANTHER" id="PTHR45800">
    <property type="entry name" value="PHOSPHATIDYLINOSITOL 4-KINASE GAMMA"/>
    <property type="match status" value="1"/>
</dbReference>
<evidence type="ECO:0000313" key="11">
    <source>
        <dbReference type="Proteomes" id="UP000489600"/>
    </source>
</evidence>
<organism evidence="10 11">
    <name type="scientific">Arabis nemorensis</name>
    <dbReference type="NCBI Taxonomy" id="586526"/>
    <lineage>
        <taxon>Eukaryota</taxon>
        <taxon>Viridiplantae</taxon>
        <taxon>Streptophyta</taxon>
        <taxon>Embryophyta</taxon>
        <taxon>Tracheophyta</taxon>
        <taxon>Spermatophyta</taxon>
        <taxon>Magnoliopsida</taxon>
        <taxon>eudicotyledons</taxon>
        <taxon>Gunneridae</taxon>
        <taxon>Pentapetalae</taxon>
        <taxon>rosids</taxon>
        <taxon>malvids</taxon>
        <taxon>Brassicales</taxon>
        <taxon>Brassicaceae</taxon>
        <taxon>Arabideae</taxon>
        <taxon>Arabis</taxon>
    </lineage>
</organism>
<accession>A0A565CUV9</accession>
<evidence type="ECO:0000256" key="6">
    <source>
        <dbReference type="ARBA" id="ARBA00022777"/>
    </source>
</evidence>
<dbReference type="PROSITE" id="PS50053">
    <property type="entry name" value="UBIQUITIN_2"/>
    <property type="match status" value="2"/>
</dbReference>
<keyword evidence="11" id="KW-1185">Reference proteome</keyword>
<keyword evidence="7" id="KW-0067">ATP-binding</keyword>
<dbReference type="InterPro" id="IPR000626">
    <property type="entry name" value="Ubiquitin-like_dom"/>
</dbReference>
<dbReference type="Proteomes" id="UP000489600">
    <property type="component" value="Unassembled WGS sequence"/>
</dbReference>
<keyword evidence="3" id="KW-0808">Transferase</keyword>
<dbReference type="AlphaFoldDB" id="A0A565CUV9"/>
<dbReference type="GO" id="GO:0005524">
    <property type="term" value="F:ATP binding"/>
    <property type="evidence" value="ECO:0007669"/>
    <property type="project" value="UniProtKB-KW"/>
</dbReference>
<dbReference type="SUPFAM" id="SSF54236">
    <property type="entry name" value="Ubiquitin-like"/>
    <property type="match status" value="2"/>
</dbReference>
<evidence type="ECO:0000256" key="4">
    <source>
        <dbReference type="ARBA" id="ARBA00022737"/>
    </source>
</evidence>
<gene>
    <name evidence="10" type="ORF">ANE_LOCUS27815</name>
</gene>
<evidence type="ECO:0000256" key="2">
    <source>
        <dbReference type="ARBA" id="ARBA00012169"/>
    </source>
</evidence>
<dbReference type="Gene3D" id="3.10.20.90">
    <property type="entry name" value="Phosphatidylinositol 3-kinase Catalytic Subunit, Chain A, domain 1"/>
    <property type="match status" value="2"/>
</dbReference>
<evidence type="ECO:0000259" key="9">
    <source>
        <dbReference type="PROSITE" id="PS50290"/>
    </source>
</evidence>
<dbReference type="InterPro" id="IPR029071">
    <property type="entry name" value="Ubiquitin-like_domsf"/>
</dbReference>
<dbReference type="FunFam" id="3.10.20.90:FF:000307">
    <property type="entry name" value="Phosphatidylinositol 4-kinase gamma 4"/>
    <property type="match status" value="1"/>
</dbReference>
<dbReference type="CDD" id="cd17039">
    <property type="entry name" value="Ubl_ubiquitin_like"/>
    <property type="match status" value="1"/>
</dbReference>